<organism evidence="3 4">
    <name type="scientific">Arthrobacter terrae</name>
    <dbReference type="NCBI Taxonomy" id="2935737"/>
    <lineage>
        <taxon>Bacteria</taxon>
        <taxon>Bacillati</taxon>
        <taxon>Actinomycetota</taxon>
        <taxon>Actinomycetes</taxon>
        <taxon>Micrococcales</taxon>
        <taxon>Micrococcaceae</taxon>
        <taxon>Arthrobacter</taxon>
    </lineage>
</organism>
<dbReference type="GO" id="GO:0000166">
    <property type="term" value="F:nucleotide binding"/>
    <property type="evidence" value="ECO:0007669"/>
    <property type="project" value="InterPro"/>
</dbReference>
<feature type="compositionally biased region" description="Basic residues" evidence="1">
    <location>
        <begin position="11"/>
        <end position="21"/>
    </location>
</feature>
<evidence type="ECO:0000259" key="2">
    <source>
        <dbReference type="PROSITE" id="PS50967"/>
    </source>
</evidence>
<dbReference type="InterPro" id="IPR036397">
    <property type="entry name" value="RNaseH_sf"/>
</dbReference>
<evidence type="ECO:0000313" key="3">
    <source>
        <dbReference type="EMBL" id="MBG0740721.1"/>
    </source>
</evidence>
<dbReference type="Pfam" id="PF01612">
    <property type="entry name" value="DNA_pol_A_exo1"/>
    <property type="match status" value="1"/>
</dbReference>
<feature type="region of interest" description="Disordered" evidence="1">
    <location>
        <begin position="1"/>
        <end position="53"/>
    </location>
</feature>
<proteinExistence type="predicted"/>
<dbReference type="Gene3D" id="3.30.420.10">
    <property type="entry name" value="Ribonuclease H-like superfamily/Ribonuclease H"/>
    <property type="match status" value="1"/>
</dbReference>
<dbReference type="SMART" id="SM00341">
    <property type="entry name" value="HRDC"/>
    <property type="match status" value="1"/>
</dbReference>
<feature type="domain" description="HRDC" evidence="2">
    <location>
        <begin position="283"/>
        <end position="363"/>
    </location>
</feature>
<dbReference type="InterPro" id="IPR044876">
    <property type="entry name" value="HRDC_dom_sf"/>
</dbReference>
<dbReference type="InterPro" id="IPR012337">
    <property type="entry name" value="RNaseH-like_sf"/>
</dbReference>
<feature type="compositionally biased region" description="Basic and acidic residues" evidence="1">
    <location>
        <begin position="464"/>
        <end position="497"/>
    </location>
</feature>
<reference evidence="3 4" key="1">
    <citation type="submission" date="2020-11" db="EMBL/GenBank/DDBJ databases">
        <title>Arthrobacter antarcticus sp. nov., isolated from Antarctic Soil.</title>
        <authorList>
            <person name="Li J."/>
        </authorList>
    </citation>
    <scope>NUCLEOTIDE SEQUENCE [LARGE SCALE GENOMIC DNA]</scope>
    <source>
        <strain evidence="3 4">Z1-20</strain>
    </source>
</reference>
<dbReference type="AlphaFoldDB" id="A0A931CRA0"/>
<dbReference type="PANTHER" id="PTHR47649">
    <property type="entry name" value="RIBONUCLEASE D"/>
    <property type="match status" value="1"/>
</dbReference>
<dbReference type="InterPro" id="IPR051086">
    <property type="entry name" value="RNase_D-like"/>
</dbReference>
<dbReference type="Pfam" id="PF00570">
    <property type="entry name" value="HRDC"/>
    <property type="match status" value="1"/>
</dbReference>
<dbReference type="RefSeq" id="WP_196397655.1">
    <property type="nucleotide sequence ID" value="NZ_JADNYM010000020.1"/>
</dbReference>
<dbReference type="PANTHER" id="PTHR47649:SF1">
    <property type="entry name" value="RIBONUCLEASE D"/>
    <property type="match status" value="1"/>
</dbReference>
<sequence>MTTPHTQNTPAKKRSRLRGPRASRPAKSPHTEEPIVGTAPGQEAGGTAPGTLTPAELSAEISGLPAVVDLDTPRDGVPLVISTQEGLERCAAALAAGTGPAGVDAERASGYRYGQRAFLIQIRREGAGTWLIDPEPFDDLKIVDEALHGVEWILHAASQDLPCLLELGMWPDRLFDTELAARIAGLPRVGLAAVIEQLLGFGLAKEHSAADWSTRPLPEPWLRYAALDVEVLSELRDELIELLAAEGKLGYAQEEFSAILTSGVAPPRVEPWRRTSGAHQLRDRHQLAAVRELWTERDQLAQKRDVAPGRLIPDSAVAAAAKAMPATVPQLLAVPGFNGRAAKKEAPRWLRAISTARDLRDLPPLQLPTNAPPPPRIWPDRDPAAAARLATARPRIAALSEELSIPVENLLTPDYLRRTCWRPPTPTNTETVSEQLAGLGARPWQVKLLAPLLAEAFLHPDELPLKDKDQKDKDLKDLKDLKDKDLEEAKHATDKNDGGFPTDAAGHSGAA</sequence>
<dbReference type="SMART" id="SM00474">
    <property type="entry name" value="35EXOc"/>
    <property type="match status" value="1"/>
</dbReference>
<comment type="caution">
    <text evidence="3">The sequence shown here is derived from an EMBL/GenBank/DDBJ whole genome shotgun (WGS) entry which is preliminary data.</text>
</comment>
<evidence type="ECO:0000256" key="1">
    <source>
        <dbReference type="SAM" id="MobiDB-lite"/>
    </source>
</evidence>
<dbReference type="GO" id="GO:0006139">
    <property type="term" value="P:nucleobase-containing compound metabolic process"/>
    <property type="evidence" value="ECO:0007669"/>
    <property type="project" value="InterPro"/>
</dbReference>
<dbReference type="EMBL" id="JADNYM010000020">
    <property type="protein sequence ID" value="MBG0740721.1"/>
    <property type="molecule type" value="Genomic_DNA"/>
</dbReference>
<dbReference type="InterPro" id="IPR041605">
    <property type="entry name" value="Exo_C"/>
</dbReference>
<name>A0A931CRA0_9MICC</name>
<dbReference type="InterPro" id="IPR010997">
    <property type="entry name" value="HRDC-like_sf"/>
</dbReference>
<dbReference type="PROSITE" id="PS50967">
    <property type="entry name" value="HRDC"/>
    <property type="match status" value="1"/>
</dbReference>
<dbReference type="CDD" id="cd06142">
    <property type="entry name" value="RNaseD_exo"/>
    <property type="match status" value="1"/>
</dbReference>
<dbReference type="InterPro" id="IPR002121">
    <property type="entry name" value="HRDC_dom"/>
</dbReference>
<dbReference type="InterPro" id="IPR002562">
    <property type="entry name" value="3'-5'_exonuclease_dom"/>
</dbReference>
<dbReference type="Gene3D" id="1.10.150.80">
    <property type="entry name" value="HRDC domain"/>
    <property type="match status" value="2"/>
</dbReference>
<gene>
    <name evidence="3" type="ORF">IV500_15205</name>
</gene>
<dbReference type="SUPFAM" id="SSF47819">
    <property type="entry name" value="HRDC-like"/>
    <property type="match status" value="1"/>
</dbReference>
<dbReference type="SUPFAM" id="SSF53098">
    <property type="entry name" value="Ribonuclease H-like"/>
    <property type="match status" value="1"/>
</dbReference>
<protein>
    <submittedName>
        <fullName evidence="3">Ribonuclease D</fullName>
    </submittedName>
</protein>
<dbReference type="GO" id="GO:0003676">
    <property type="term" value="F:nucleic acid binding"/>
    <property type="evidence" value="ECO:0007669"/>
    <property type="project" value="InterPro"/>
</dbReference>
<dbReference type="GO" id="GO:0008408">
    <property type="term" value="F:3'-5' exonuclease activity"/>
    <property type="evidence" value="ECO:0007669"/>
    <property type="project" value="InterPro"/>
</dbReference>
<keyword evidence="4" id="KW-1185">Reference proteome</keyword>
<evidence type="ECO:0000313" key="4">
    <source>
        <dbReference type="Proteomes" id="UP000655366"/>
    </source>
</evidence>
<dbReference type="Pfam" id="PF18305">
    <property type="entry name" value="DNA_pol_A_exoN"/>
    <property type="match status" value="1"/>
</dbReference>
<dbReference type="Proteomes" id="UP000655366">
    <property type="component" value="Unassembled WGS sequence"/>
</dbReference>
<feature type="compositionally biased region" description="Polar residues" evidence="1">
    <location>
        <begin position="1"/>
        <end position="10"/>
    </location>
</feature>
<accession>A0A931CRA0</accession>
<feature type="region of interest" description="Disordered" evidence="1">
    <location>
        <begin position="464"/>
        <end position="511"/>
    </location>
</feature>